<accession>M5DZC9</accession>
<dbReference type="Gene3D" id="2.40.160.50">
    <property type="entry name" value="membrane protein fhac: a member of the omp85/tpsb transporter family"/>
    <property type="match status" value="1"/>
</dbReference>
<dbReference type="Gene3D" id="3.10.20.310">
    <property type="entry name" value="membrane protein fhac"/>
    <property type="match status" value="1"/>
</dbReference>
<protein>
    <submittedName>
        <fullName evidence="2">Surface antigen (D15)</fullName>
    </submittedName>
</protein>
<dbReference type="AlphaFoldDB" id="M5DZC9"/>
<evidence type="ECO:0000313" key="3">
    <source>
        <dbReference type="Proteomes" id="UP000012063"/>
    </source>
</evidence>
<dbReference type="Proteomes" id="UP000012063">
    <property type="component" value="Unassembled WGS sequence"/>
</dbReference>
<feature type="signal peptide" evidence="1">
    <location>
        <begin position="1"/>
        <end position="23"/>
    </location>
</feature>
<organism evidence="2 3">
    <name type="scientific">Halanaerobium saccharolyticum subsp. saccharolyticum DSM 6643</name>
    <dbReference type="NCBI Taxonomy" id="1293054"/>
    <lineage>
        <taxon>Bacteria</taxon>
        <taxon>Bacillati</taxon>
        <taxon>Bacillota</taxon>
        <taxon>Clostridia</taxon>
        <taxon>Halanaerobiales</taxon>
        <taxon>Halanaerobiaceae</taxon>
        <taxon>Halanaerobium</taxon>
    </lineage>
</organism>
<proteinExistence type="predicted"/>
<evidence type="ECO:0000256" key="1">
    <source>
        <dbReference type="SAM" id="SignalP"/>
    </source>
</evidence>
<dbReference type="eggNOG" id="COG0729">
    <property type="taxonomic scope" value="Bacteria"/>
</dbReference>
<dbReference type="OrthoDB" id="9776356at2"/>
<name>M5DZC9_9FIRM</name>
<gene>
    <name evidence="2" type="ORF">HSACCH_01086</name>
</gene>
<keyword evidence="3" id="KW-1185">Reference proteome</keyword>
<evidence type="ECO:0000313" key="2">
    <source>
        <dbReference type="EMBL" id="CCU79125.1"/>
    </source>
</evidence>
<sequence>MKKPFCFILFFILVLALTMTVSAQNISEIKIAELNRSSEELILKQLPFKKGDLYQQQYLDLSRKRLLNSDLLNPLTLKISSIKTEDNNYQILIDGRDSGIFMIHPWEFAIRKTTGLLGESFEQKIRNPHGNGLSYLIGFDWSDNSYQEYGLEYVAEKANIYSFNYRNFDSKLDFNQKEFKADGNFYQFNLETIPSSKIKNNYNFKFQENDYTINNITQKQEYLIPAYTLNYNNNFEFEIELSRAFSLNDNFDDFNSLKLKLNKSYNLSKNSRIIADFKGGFASEETPFNYQFRAGSFSKNDGGIPIRGQDYEFAGNKYVKTTLEYQRKLWRRDLWGVIFIDSAKIAAVDKELGELDWENDGGLGLIYYSFLGPIRADIAFDNANSSPQFNIGFGSSF</sequence>
<reference evidence="3" key="1">
    <citation type="journal article" date="2013" name="Genome Announc.">
        <title>Genome Sequence of Halanaerobium saccharolyticum subsp. saccharolyticum Strain DSM 6643T, a Halophilic Hydrogen-Producing Bacterium.</title>
        <authorList>
            <person name="Kivisto A."/>
            <person name="Larjo A."/>
            <person name="Ciranna A."/>
            <person name="Santala V."/>
            <person name="Roos C."/>
            <person name="Karp M."/>
        </authorList>
    </citation>
    <scope>NUCLEOTIDE SEQUENCE [LARGE SCALE GENOMIC DNA]</scope>
    <source>
        <strain evidence="3">DSM 6643</strain>
    </source>
</reference>
<dbReference type="EMBL" id="CAUI01000015">
    <property type="protein sequence ID" value="CCU79125.1"/>
    <property type="molecule type" value="Genomic_DNA"/>
</dbReference>
<keyword evidence="1" id="KW-0732">Signal</keyword>
<feature type="chain" id="PRO_5004065718" evidence="1">
    <location>
        <begin position="24"/>
        <end position="397"/>
    </location>
</feature>
<dbReference type="InParanoid" id="M5DZC9"/>
<dbReference type="RefSeq" id="WP_005488468.1">
    <property type="nucleotide sequence ID" value="NZ_CAUI01000015.1"/>
</dbReference>
<dbReference type="STRING" id="1293054.HSACCH_01086"/>
<comment type="caution">
    <text evidence="2">The sequence shown here is derived from an EMBL/GenBank/DDBJ whole genome shotgun (WGS) entry which is preliminary data.</text>
</comment>